<accession>A0ABP0HCK1</accession>
<reference evidence="4 5" key="1">
    <citation type="submission" date="2024-02" db="EMBL/GenBank/DDBJ databases">
        <authorList>
            <person name="Chen Y."/>
            <person name="Shah S."/>
            <person name="Dougan E. K."/>
            <person name="Thang M."/>
            <person name="Chan C."/>
        </authorList>
    </citation>
    <scope>NUCLEOTIDE SEQUENCE [LARGE SCALE GENOMIC DNA]</scope>
</reference>
<dbReference type="EMBL" id="CAXAMM010000468">
    <property type="protein sequence ID" value="CAK8987617.1"/>
    <property type="molecule type" value="Genomic_DNA"/>
</dbReference>
<evidence type="ECO:0000256" key="1">
    <source>
        <dbReference type="ARBA" id="ARBA00007317"/>
    </source>
</evidence>
<keyword evidence="5" id="KW-1185">Reference proteome</keyword>
<dbReference type="InterPro" id="IPR050537">
    <property type="entry name" value="2-oxoacid_dehydrogenase"/>
</dbReference>
<dbReference type="Pfam" id="PF00364">
    <property type="entry name" value="Biotin_lipoyl"/>
    <property type="match status" value="1"/>
</dbReference>
<evidence type="ECO:0000256" key="2">
    <source>
        <dbReference type="ARBA" id="ARBA00022823"/>
    </source>
</evidence>
<dbReference type="PROSITE" id="PS50968">
    <property type="entry name" value="BIOTINYL_LIPOYL"/>
    <property type="match status" value="1"/>
</dbReference>
<evidence type="ECO:0000259" key="3">
    <source>
        <dbReference type="PROSITE" id="PS50968"/>
    </source>
</evidence>
<organism evidence="4 5">
    <name type="scientific">Durusdinium trenchii</name>
    <dbReference type="NCBI Taxonomy" id="1381693"/>
    <lineage>
        <taxon>Eukaryota</taxon>
        <taxon>Sar</taxon>
        <taxon>Alveolata</taxon>
        <taxon>Dinophyceae</taxon>
        <taxon>Suessiales</taxon>
        <taxon>Symbiodiniaceae</taxon>
        <taxon>Durusdinium</taxon>
    </lineage>
</organism>
<comment type="similarity">
    <text evidence="1">Belongs to the 2-oxoacid dehydrogenase family.</text>
</comment>
<sequence length="155" mass="16650">MLSCSQGLFAARGPVPVGPGLAMWRFRPLARRSILTNPRGIVHLRPPRPVQAVGPFGRVSGRFFSVEIKVEDFGGESITEGTIMEWQKKVGDFCAKDEILALIETDKVTIEVKAPENGVLEKILAEAEATVEKNQLLATFTPGGEPPKSAAAPAA</sequence>
<dbReference type="Gene3D" id="2.40.50.100">
    <property type="match status" value="1"/>
</dbReference>
<comment type="caution">
    <text evidence="4">The sequence shown here is derived from an EMBL/GenBank/DDBJ whole genome shotgun (WGS) entry which is preliminary data.</text>
</comment>
<dbReference type="PANTHER" id="PTHR43416:SF5">
    <property type="entry name" value="DIHYDROLIPOYLLYSINE-RESIDUE SUCCINYLTRANSFERASE COMPONENT OF 2-OXOGLUTARATE DEHYDROGENASE COMPLEX, MITOCHONDRIAL"/>
    <property type="match status" value="1"/>
</dbReference>
<dbReference type="InterPro" id="IPR000089">
    <property type="entry name" value="Biotin_lipoyl"/>
</dbReference>
<dbReference type="Proteomes" id="UP001642464">
    <property type="component" value="Unassembled WGS sequence"/>
</dbReference>
<evidence type="ECO:0000313" key="4">
    <source>
        <dbReference type="EMBL" id="CAK8987617.1"/>
    </source>
</evidence>
<proteinExistence type="inferred from homology"/>
<dbReference type="PANTHER" id="PTHR43416">
    <property type="entry name" value="DIHYDROLIPOYLLYSINE-RESIDUE SUCCINYLTRANSFERASE COMPONENT OF 2-OXOGLUTARATE DEHYDROGENASE COMPLEX, MITOCHONDRIAL-RELATED"/>
    <property type="match status" value="1"/>
</dbReference>
<evidence type="ECO:0000313" key="5">
    <source>
        <dbReference type="Proteomes" id="UP001642464"/>
    </source>
</evidence>
<dbReference type="SUPFAM" id="SSF51230">
    <property type="entry name" value="Single hybrid motif"/>
    <property type="match status" value="1"/>
</dbReference>
<feature type="non-terminal residue" evidence="4">
    <location>
        <position position="155"/>
    </location>
</feature>
<dbReference type="CDD" id="cd06849">
    <property type="entry name" value="lipoyl_domain"/>
    <property type="match status" value="1"/>
</dbReference>
<feature type="domain" description="Lipoyl-binding" evidence="3">
    <location>
        <begin position="65"/>
        <end position="141"/>
    </location>
</feature>
<keyword evidence="2" id="KW-0450">Lipoyl</keyword>
<gene>
    <name evidence="4" type="ORF">SCF082_LOCUS1052</name>
</gene>
<protein>
    <submittedName>
        <fullName evidence="4">Mitochondrial (2-oxoglutarate dehydrogenase complex component E2) (OGDC-E2) (Dihydrolipoamide succinyltransferase component of 2-oxoglutarate dehydrogenase complex)</fullName>
    </submittedName>
</protein>
<dbReference type="InterPro" id="IPR011053">
    <property type="entry name" value="Single_hybrid_motif"/>
</dbReference>
<name>A0ABP0HCK1_9DINO</name>